<protein>
    <submittedName>
        <fullName evidence="3">Uncharacterized protein LOC113507545</fullName>
    </submittedName>
</protein>
<dbReference type="OrthoDB" id="5989141at2759"/>
<gene>
    <name evidence="3" type="primary">LOC113507545</name>
</gene>
<dbReference type="InterPro" id="IPR013083">
    <property type="entry name" value="Znf_RING/FYVE/PHD"/>
</dbReference>
<evidence type="ECO:0000256" key="1">
    <source>
        <dbReference type="SAM" id="Coils"/>
    </source>
</evidence>
<accession>A0A7E5X0J0</accession>
<dbReference type="CDD" id="cd15489">
    <property type="entry name" value="PHD_SF"/>
    <property type="match status" value="1"/>
</dbReference>
<dbReference type="RefSeq" id="XP_026746204.1">
    <property type="nucleotide sequence ID" value="XM_026890403.1"/>
</dbReference>
<dbReference type="InParanoid" id="A0A7E5X0J0"/>
<dbReference type="GeneID" id="113507545"/>
<dbReference type="SUPFAM" id="SSF57903">
    <property type="entry name" value="FYVE/PHD zinc finger"/>
    <property type="match status" value="1"/>
</dbReference>
<name>A0A7E5X0J0_TRINI</name>
<proteinExistence type="predicted"/>
<dbReference type="AlphaFoldDB" id="A0A7E5X0J0"/>
<feature type="coiled-coil region" evidence="1">
    <location>
        <begin position="111"/>
        <end position="162"/>
    </location>
</feature>
<dbReference type="Proteomes" id="UP000322000">
    <property type="component" value="Unplaced"/>
</dbReference>
<reference evidence="3" key="1">
    <citation type="submission" date="2025-08" db="UniProtKB">
        <authorList>
            <consortium name="RefSeq"/>
        </authorList>
    </citation>
    <scope>IDENTIFICATION</scope>
</reference>
<dbReference type="KEGG" id="tnl:113507545"/>
<sequence>MNIMKSCAVCNEQFNDGVQCGSCKNHLDFKCASISESGWRRLGIDRRAQWKCSACRMGSPSVSTLSPEPAASLDTILREIRDMKLQLAGLPTLIEDIRLIRGEITDLKLSFNQANIKIDEFSARVVELESKASNFMKLEEKVIALQSDLTSMKLELASYEQRSRLNNVEIKGVPVKKQENLFTIVDAIGRKINYNCQKPK</sequence>
<evidence type="ECO:0000313" key="3">
    <source>
        <dbReference type="RefSeq" id="XP_026746204.1"/>
    </source>
</evidence>
<dbReference type="Gene3D" id="3.30.40.10">
    <property type="entry name" value="Zinc/RING finger domain, C3HC4 (zinc finger)"/>
    <property type="match status" value="1"/>
</dbReference>
<evidence type="ECO:0000313" key="2">
    <source>
        <dbReference type="Proteomes" id="UP000322000"/>
    </source>
</evidence>
<dbReference type="InterPro" id="IPR011011">
    <property type="entry name" value="Znf_FYVE_PHD"/>
</dbReference>
<organism evidence="2 3">
    <name type="scientific">Trichoplusia ni</name>
    <name type="common">Cabbage looper</name>
    <dbReference type="NCBI Taxonomy" id="7111"/>
    <lineage>
        <taxon>Eukaryota</taxon>
        <taxon>Metazoa</taxon>
        <taxon>Ecdysozoa</taxon>
        <taxon>Arthropoda</taxon>
        <taxon>Hexapoda</taxon>
        <taxon>Insecta</taxon>
        <taxon>Pterygota</taxon>
        <taxon>Neoptera</taxon>
        <taxon>Endopterygota</taxon>
        <taxon>Lepidoptera</taxon>
        <taxon>Glossata</taxon>
        <taxon>Ditrysia</taxon>
        <taxon>Noctuoidea</taxon>
        <taxon>Noctuidae</taxon>
        <taxon>Plusiinae</taxon>
        <taxon>Trichoplusia</taxon>
    </lineage>
</organism>
<keyword evidence="2" id="KW-1185">Reference proteome</keyword>
<keyword evidence="1" id="KW-0175">Coiled coil</keyword>